<dbReference type="RefSeq" id="WP_171470869.1">
    <property type="nucleotide sequence ID" value="NZ_CP053452.2"/>
</dbReference>
<feature type="domain" description="Response regulatory" evidence="5">
    <location>
        <begin position="14"/>
        <end position="130"/>
    </location>
</feature>
<name>A0A6M5YLS6_9BACT</name>
<dbReference type="GO" id="GO:0000160">
    <property type="term" value="P:phosphorelay signal transduction system"/>
    <property type="evidence" value="ECO:0007669"/>
    <property type="project" value="InterPro"/>
</dbReference>
<dbReference type="InterPro" id="IPR000792">
    <property type="entry name" value="Tscrpt_reg_LuxR_C"/>
</dbReference>
<dbReference type="PRINTS" id="PR00038">
    <property type="entry name" value="HTHLUXR"/>
</dbReference>
<dbReference type="Proteomes" id="UP000503447">
    <property type="component" value="Chromosome"/>
</dbReference>
<dbReference type="Gene3D" id="3.40.50.2300">
    <property type="match status" value="1"/>
</dbReference>
<dbReference type="AlphaFoldDB" id="A0A6M5YLS6"/>
<dbReference type="PANTHER" id="PTHR43214">
    <property type="entry name" value="TWO-COMPONENT RESPONSE REGULATOR"/>
    <property type="match status" value="1"/>
</dbReference>
<gene>
    <name evidence="6" type="ORF">FTUN_2513</name>
</gene>
<feature type="modified residue" description="4-aspartylphosphate" evidence="3">
    <location>
        <position position="65"/>
    </location>
</feature>
<evidence type="ECO:0000259" key="5">
    <source>
        <dbReference type="PROSITE" id="PS50110"/>
    </source>
</evidence>
<dbReference type="PROSITE" id="PS50043">
    <property type="entry name" value="HTH_LUXR_2"/>
    <property type="match status" value="1"/>
</dbReference>
<dbReference type="KEGG" id="ftj:FTUN_2513"/>
<sequence>MAKTNSKAPAPRTRVLVVDDHPVVRDGLAALLGTEPDLEVCGEAEDVPGALALLKAARPDVAIIDVSLKNGNGIDLVKRIRAHEHAVRVLVWSMYPEELYAERALRAGAQGYVHKGRSTKEILEALRAVLAGKVYLSGDQADRLLRRLVGGGAGAERAPVECLSDRELEAFGLMGQGRTTEQIAAAMHVSPKTVETYRARIKEKLGLDNITELIQRATRWVVENR</sequence>
<reference evidence="7" key="1">
    <citation type="submission" date="2020-05" db="EMBL/GenBank/DDBJ databases">
        <title>Frigoriglobus tundricola gen. nov., sp. nov., a psychrotolerant cellulolytic planctomycete of the family Gemmataceae with two divergent copies of 16S rRNA gene.</title>
        <authorList>
            <person name="Kulichevskaya I.S."/>
            <person name="Ivanova A.A."/>
            <person name="Naumoff D.G."/>
            <person name="Beletsky A.V."/>
            <person name="Rijpstra W.I.C."/>
            <person name="Sinninghe Damste J.S."/>
            <person name="Mardanov A.V."/>
            <person name="Ravin N.V."/>
            <person name="Dedysh S.N."/>
        </authorList>
    </citation>
    <scope>NUCLEOTIDE SEQUENCE [LARGE SCALE GENOMIC DNA]</scope>
    <source>
        <strain evidence="7">PL17</strain>
    </source>
</reference>
<accession>A0A6M5YLS6</accession>
<evidence type="ECO:0000256" key="3">
    <source>
        <dbReference type="PROSITE-ProRule" id="PRU00169"/>
    </source>
</evidence>
<dbReference type="GO" id="GO:0006355">
    <property type="term" value="P:regulation of DNA-templated transcription"/>
    <property type="evidence" value="ECO:0007669"/>
    <property type="project" value="InterPro"/>
</dbReference>
<evidence type="ECO:0000313" key="7">
    <source>
        <dbReference type="Proteomes" id="UP000503447"/>
    </source>
</evidence>
<protein>
    <submittedName>
        <fullName evidence="6">Two-component transcriptional response regulator, NarL/FixJ family</fullName>
    </submittedName>
</protein>
<dbReference type="Pfam" id="PF00196">
    <property type="entry name" value="GerE"/>
    <property type="match status" value="1"/>
</dbReference>
<keyword evidence="2" id="KW-0238">DNA-binding</keyword>
<dbReference type="PROSITE" id="PS50110">
    <property type="entry name" value="RESPONSE_REGULATORY"/>
    <property type="match status" value="1"/>
</dbReference>
<evidence type="ECO:0000259" key="4">
    <source>
        <dbReference type="PROSITE" id="PS50043"/>
    </source>
</evidence>
<evidence type="ECO:0000256" key="2">
    <source>
        <dbReference type="ARBA" id="ARBA00023125"/>
    </source>
</evidence>
<dbReference type="InterPro" id="IPR039420">
    <property type="entry name" value="WalR-like"/>
</dbReference>
<feature type="domain" description="HTH luxR-type" evidence="4">
    <location>
        <begin position="156"/>
        <end position="221"/>
    </location>
</feature>
<dbReference type="CDD" id="cd06170">
    <property type="entry name" value="LuxR_C_like"/>
    <property type="match status" value="1"/>
</dbReference>
<dbReference type="PANTHER" id="PTHR43214:SF43">
    <property type="entry name" value="TWO-COMPONENT RESPONSE REGULATOR"/>
    <property type="match status" value="1"/>
</dbReference>
<dbReference type="SUPFAM" id="SSF46894">
    <property type="entry name" value="C-terminal effector domain of the bipartite response regulators"/>
    <property type="match status" value="1"/>
</dbReference>
<dbReference type="InterPro" id="IPR001789">
    <property type="entry name" value="Sig_transdc_resp-reg_receiver"/>
</dbReference>
<evidence type="ECO:0000313" key="6">
    <source>
        <dbReference type="EMBL" id="QJW94987.1"/>
    </source>
</evidence>
<keyword evidence="1 3" id="KW-0597">Phosphoprotein</keyword>
<keyword evidence="7" id="KW-1185">Reference proteome</keyword>
<dbReference type="SMART" id="SM00421">
    <property type="entry name" value="HTH_LUXR"/>
    <property type="match status" value="1"/>
</dbReference>
<dbReference type="PROSITE" id="PS00622">
    <property type="entry name" value="HTH_LUXR_1"/>
    <property type="match status" value="1"/>
</dbReference>
<dbReference type="InterPro" id="IPR011006">
    <property type="entry name" value="CheY-like_superfamily"/>
</dbReference>
<dbReference type="InterPro" id="IPR016032">
    <property type="entry name" value="Sig_transdc_resp-reg_C-effctor"/>
</dbReference>
<organism evidence="6 7">
    <name type="scientific">Frigoriglobus tundricola</name>
    <dbReference type="NCBI Taxonomy" id="2774151"/>
    <lineage>
        <taxon>Bacteria</taxon>
        <taxon>Pseudomonadati</taxon>
        <taxon>Planctomycetota</taxon>
        <taxon>Planctomycetia</taxon>
        <taxon>Gemmatales</taxon>
        <taxon>Gemmataceae</taxon>
        <taxon>Frigoriglobus</taxon>
    </lineage>
</organism>
<dbReference type="SMART" id="SM00448">
    <property type="entry name" value="REC"/>
    <property type="match status" value="1"/>
</dbReference>
<dbReference type="SUPFAM" id="SSF52172">
    <property type="entry name" value="CheY-like"/>
    <property type="match status" value="1"/>
</dbReference>
<dbReference type="InterPro" id="IPR058245">
    <property type="entry name" value="NreC/VraR/RcsB-like_REC"/>
</dbReference>
<proteinExistence type="predicted"/>
<dbReference type="CDD" id="cd17535">
    <property type="entry name" value="REC_NarL-like"/>
    <property type="match status" value="1"/>
</dbReference>
<dbReference type="Pfam" id="PF00072">
    <property type="entry name" value="Response_reg"/>
    <property type="match status" value="1"/>
</dbReference>
<evidence type="ECO:0000256" key="1">
    <source>
        <dbReference type="ARBA" id="ARBA00022553"/>
    </source>
</evidence>
<dbReference type="EMBL" id="CP053452">
    <property type="protein sequence ID" value="QJW94987.1"/>
    <property type="molecule type" value="Genomic_DNA"/>
</dbReference>
<dbReference type="GO" id="GO:0003677">
    <property type="term" value="F:DNA binding"/>
    <property type="evidence" value="ECO:0007669"/>
    <property type="project" value="UniProtKB-KW"/>
</dbReference>